<dbReference type="InterPro" id="IPR050624">
    <property type="entry name" value="HTH-type_Tx_Regulator"/>
</dbReference>
<dbReference type="Proteomes" id="UP000284277">
    <property type="component" value="Unassembled WGS sequence"/>
</dbReference>
<dbReference type="RefSeq" id="WP_120194900.1">
    <property type="nucleotide sequence ID" value="NZ_MCIA01000001.1"/>
</dbReference>
<evidence type="ECO:0000256" key="1">
    <source>
        <dbReference type="ARBA" id="ARBA00023125"/>
    </source>
</evidence>
<dbReference type="InterPro" id="IPR055155">
    <property type="entry name" value="SMU_134-like_C"/>
</dbReference>
<dbReference type="PROSITE" id="PS01081">
    <property type="entry name" value="HTH_TETR_1"/>
    <property type="match status" value="1"/>
</dbReference>
<dbReference type="Gene3D" id="1.10.10.60">
    <property type="entry name" value="Homeodomain-like"/>
    <property type="match status" value="1"/>
</dbReference>
<proteinExistence type="predicted"/>
<evidence type="ECO:0000259" key="3">
    <source>
        <dbReference type="PROSITE" id="PS50977"/>
    </source>
</evidence>
<dbReference type="PANTHER" id="PTHR43479">
    <property type="entry name" value="ACREF/ENVCD OPERON REPRESSOR-RELATED"/>
    <property type="match status" value="1"/>
</dbReference>
<comment type="caution">
    <text evidence="4">The sequence shown here is derived from an EMBL/GenBank/DDBJ whole genome shotgun (WGS) entry which is preliminary data.</text>
</comment>
<dbReference type="Pfam" id="PF00440">
    <property type="entry name" value="TetR_N"/>
    <property type="match status" value="1"/>
</dbReference>
<dbReference type="PANTHER" id="PTHR43479:SF11">
    <property type="entry name" value="ACREF_ENVCD OPERON REPRESSOR-RELATED"/>
    <property type="match status" value="1"/>
</dbReference>
<sequence length="204" mass="23908">MESKKTIREPQQVRSIQTKEKILNAAYKLFCEKGFYKTTTNEIARVAEISIGSLYVYFRDKDTILLELLDRYNESFMIVHEDLDLNMKNYTHDLKLWLKQFIKDMIKIHMDSRELNQELMILCHTIPEVAAVMEKQQEKVQNITLDHLVCFKDMFRVKDLEAASIVAKNLISSTVDQVVFYENKINDERIISAGVDAVYQYLIG</sequence>
<evidence type="ECO:0000256" key="2">
    <source>
        <dbReference type="PROSITE-ProRule" id="PRU00335"/>
    </source>
</evidence>
<feature type="DNA-binding region" description="H-T-H motif" evidence="2">
    <location>
        <begin position="39"/>
        <end position="58"/>
    </location>
</feature>
<dbReference type="PRINTS" id="PR00455">
    <property type="entry name" value="HTHTETR"/>
</dbReference>
<dbReference type="SUPFAM" id="SSF46689">
    <property type="entry name" value="Homeodomain-like"/>
    <property type="match status" value="1"/>
</dbReference>
<evidence type="ECO:0000313" key="4">
    <source>
        <dbReference type="EMBL" id="RKD34965.1"/>
    </source>
</evidence>
<dbReference type="GO" id="GO:0003677">
    <property type="term" value="F:DNA binding"/>
    <property type="evidence" value="ECO:0007669"/>
    <property type="project" value="UniProtKB-UniRule"/>
</dbReference>
<dbReference type="AlphaFoldDB" id="A0A419TBZ3"/>
<feature type="domain" description="HTH tetR-type" evidence="3">
    <location>
        <begin position="16"/>
        <end position="76"/>
    </location>
</feature>
<dbReference type="OrthoDB" id="9808476at2"/>
<evidence type="ECO:0000313" key="5">
    <source>
        <dbReference type="Proteomes" id="UP000284277"/>
    </source>
</evidence>
<gene>
    <name evidence="4" type="ORF">BET01_01005</name>
</gene>
<dbReference type="PROSITE" id="PS50977">
    <property type="entry name" value="HTH_TETR_2"/>
    <property type="match status" value="1"/>
</dbReference>
<dbReference type="InterPro" id="IPR009057">
    <property type="entry name" value="Homeodomain-like_sf"/>
</dbReference>
<reference evidence="4 5" key="1">
    <citation type="submission" date="2016-08" db="EMBL/GenBank/DDBJ databases">
        <title>A new outlook on sporulation: Clostridium algidixylanolyticum.</title>
        <authorList>
            <person name="Poppleton D.I."/>
            <person name="Gribaldo S."/>
        </authorList>
    </citation>
    <scope>NUCLEOTIDE SEQUENCE [LARGE SCALE GENOMIC DNA]</scope>
    <source>
        <strain evidence="4 5">SPL73</strain>
    </source>
</reference>
<dbReference type="InterPro" id="IPR023772">
    <property type="entry name" value="DNA-bd_HTH_TetR-type_CS"/>
</dbReference>
<organism evidence="4 5">
    <name type="scientific">Lacrimispora algidixylanolytica</name>
    <dbReference type="NCBI Taxonomy" id="94868"/>
    <lineage>
        <taxon>Bacteria</taxon>
        <taxon>Bacillati</taxon>
        <taxon>Bacillota</taxon>
        <taxon>Clostridia</taxon>
        <taxon>Lachnospirales</taxon>
        <taxon>Lachnospiraceae</taxon>
        <taxon>Lacrimispora</taxon>
    </lineage>
</organism>
<name>A0A419TBZ3_9FIRM</name>
<protein>
    <submittedName>
        <fullName evidence="4">TetR family transcriptional regulator</fullName>
    </submittedName>
</protein>
<accession>A0A419TBZ3</accession>
<dbReference type="Gene3D" id="1.10.357.10">
    <property type="entry name" value="Tetracycline Repressor, domain 2"/>
    <property type="match status" value="1"/>
</dbReference>
<keyword evidence="1 2" id="KW-0238">DNA-binding</keyword>
<dbReference type="Pfam" id="PF22568">
    <property type="entry name" value="Tet_C_40"/>
    <property type="match status" value="1"/>
</dbReference>
<keyword evidence="5" id="KW-1185">Reference proteome</keyword>
<dbReference type="EMBL" id="MCIA01000001">
    <property type="protein sequence ID" value="RKD34965.1"/>
    <property type="molecule type" value="Genomic_DNA"/>
</dbReference>
<dbReference type="InterPro" id="IPR001647">
    <property type="entry name" value="HTH_TetR"/>
</dbReference>